<dbReference type="EnsemblProtists" id="HpaT806574">
    <property type="protein sequence ID" value="HpaP806574"/>
    <property type="gene ID" value="HpaG806574"/>
</dbReference>
<evidence type="ECO:0000256" key="1">
    <source>
        <dbReference type="SAM" id="MobiDB-lite"/>
    </source>
</evidence>
<feature type="region of interest" description="Disordered" evidence="1">
    <location>
        <begin position="1"/>
        <end position="20"/>
    </location>
</feature>
<evidence type="ECO:0000313" key="2">
    <source>
        <dbReference type="EnsemblProtists" id="HpaP806574"/>
    </source>
</evidence>
<dbReference type="AlphaFoldDB" id="M4BJJ5"/>
<dbReference type="VEuPathDB" id="FungiDB:HpaG806574"/>
<protein>
    <submittedName>
        <fullName evidence="2">Uncharacterized protein</fullName>
    </submittedName>
</protein>
<dbReference type="EMBL" id="JH598326">
    <property type="status" value="NOT_ANNOTATED_CDS"/>
    <property type="molecule type" value="Genomic_DNA"/>
</dbReference>
<keyword evidence="3" id="KW-1185">Reference proteome</keyword>
<evidence type="ECO:0000313" key="3">
    <source>
        <dbReference type="Proteomes" id="UP000011713"/>
    </source>
</evidence>
<dbReference type="HOGENOM" id="CLU_2965774_0_0_1"/>
<reference evidence="3" key="1">
    <citation type="journal article" date="2010" name="Science">
        <title>Signatures of adaptation to obligate biotrophy in the Hyaloperonospora arabidopsidis genome.</title>
        <authorList>
            <person name="Baxter L."/>
            <person name="Tripathy S."/>
            <person name="Ishaque N."/>
            <person name="Boot N."/>
            <person name="Cabral A."/>
            <person name="Kemen E."/>
            <person name="Thines M."/>
            <person name="Ah-Fong A."/>
            <person name="Anderson R."/>
            <person name="Badejoko W."/>
            <person name="Bittner-Eddy P."/>
            <person name="Boore J.L."/>
            <person name="Chibucos M.C."/>
            <person name="Coates M."/>
            <person name="Dehal P."/>
            <person name="Delehaunty K."/>
            <person name="Dong S."/>
            <person name="Downton P."/>
            <person name="Dumas B."/>
            <person name="Fabro G."/>
            <person name="Fronick C."/>
            <person name="Fuerstenberg S.I."/>
            <person name="Fulton L."/>
            <person name="Gaulin E."/>
            <person name="Govers F."/>
            <person name="Hughes L."/>
            <person name="Humphray S."/>
            <person name="Jiang R.H."/>
            <person name="Judelson H."/>
            <person name="Kamoun S."/>
            <person name="Kyung K."/>
            <person name="Meijer H."/>
            <person name="Minx P."/>
            <person name="Morris P."/>
            <person name="Nelson J."/>
            <person name="Phuntumart V."/>
            <person name="Qutob D."/>
            <person name="Rehmany A."/>
            <person name="Rougon-Cardoso A."/>
            <person name="Ryden P."/>
            <person name="Torto-Alalibo T."/>
            <person name="Studholme D."/>
            <person name="Wang Y."/>
            <person name="Win J."/>
            <person name="Wood J."/>
            <person name="Clifton S.W."/>
            <person name="Rogers J."/>
            <person name="Van den Ackerveken G."/>
            <person name="Jones J.D."/>
            <person name="McDowell J.M."/>
            <person name="Beynon J."/>
            <person name="Tyler B.M."/>
        </authorList>
    </citation>
    <scope>NUCLEOTIDE SEQUENCE [LARGE SCALE GENOMIC DNA]</scope>
    <source>
        <strain evidence="3">Emoy2</strain>
    </source>
</reference>
<dbReference type="Proteomes" id="UP000011713">
    <property type="component" value="Unassembled WGS sequence"/>
</dbReference>
<sequence length="59" mass="6695">MEDELSLRASVEDDDEELDPTKTFTYWEGTRPVVSTDFTSHNPGLPLYNGFLSRNRTSG</sequence>
<reference evidence="2" key="2">
    <citation type="submission" date="2015-06" db="UniProtKB">
        <authorList>
            <consortium name="EnsemblProtists"/>
        </authorList>
    </citation>
    <scope>IDENTIFICATION</scope>
    <source>
        <strain evidence="2">Emoy2</strain>
    </source>
</reference>
<dbReference type="InParanoid" id="M4BJJ5"/>
<name>M4BJJ5_HYAAE</name>
<proteinExistence type="predicted"/>
<organism evidence="2 3">
    <name type="scientific">Hyaloperonospora arabidopsidis (strain Emoy2)</name>
    <name type="common">Downy mildew agent</name>
    <name type="synonym">Peronospora arabidopsidis</name>
    <dbReference type="NCBI Taxonomy" id="559515"/>
    <lineage>
        <taxon>Eukaryota</taxon>
        <taxon>Sar</taxon>
        <taxon>Stramenopiles</taxon>
        <taxon>Oomycota</taxon>
        <taxon>Peronosporomycetes</taxon>
        <taxon>Peronosporales</taxon>
        <taxon>Peronosporaceae</taxon>
        <taxon>Hyaloperonospora</taxon>
    </lineage>
</organism>
<accession>M4BJJ5</accession>